<sequence length="284" mass="31414">MNLPTLASVELKSDDHFVARYVASSEHHLPKLPTFANSIDVFKQSEGIATVFESLPKDVSCLFQGYTAPYNSLTLEHFLNNFGIKLKSTLAIDLLDIPGIYKRLGVSMPEMKFVQGDAGDLTNCADTSSIDIVIQDFILNCSPTVFAHRLLKEARRVLKPDGIAMVSFTDSSCLRSSISIREAVNRLGVTWKPNASGLTELADTPAQLKQLVLNLIGSTLQGDLEDHLIFITPPEGRFEFFQPLSNTIDLIRDAGFDVVDLQRSVGRDAADLLCMRNRCLLRPK</sequence>
<accession>A0A953T7T1</accession>
<evidence type="ECO:0000313" key="2">
    <source>
        <dbReference type="EMBL" id="MBZ1351019.1"/>
    </source>
</evidence>
<keyword evidence="2" id="KW-0808">Transferase</keyword>
<dbReference type="Pfam" id="PF08241">
    <property type="entry name" value="Methyltransf_11"/>
    <property type="match status" value="1"/>
</dbReference>
<proteinExistence type="predicted"/>
<dbReference type="InterPro" id="IPR029063">
    <property type="entry name" value="SAM-dependent_MTases_sf"/>
</dbReference>
<dbReference type="EMBL" id="JAHXRI010000007">
    <property type="protein sequence ID" value="MBZ1351019.1"/>
    <property type="molecule type" value="Genomic_DNA"/>
</dbReference>
<dbReference type="CDD" id="cd02440">
    <property type="entry name" value="AdoMet_MTases"/>
    <property type="match status" value="1"/>
</dbReference>
<dbReference type="AlphaFoldDB" id="A0A953T7T1"/>
<evidence type="ECO:0000259" key="1">
    <source>
        <dbReference type="Pfam" id="PF08241"/>
    </source>
</evidence>
<gene>
    <name evidence="2" type="ORF">KZZ10_10215</name>
</gene>
<keyword evidence="3" id="KW-1185">Reference proteome</keyword>
<dbReference type="GO" id="GO:0032259">
    <property type="term" value="P:methylation"/>
    <property type="evidence" value="ECO:0007669"/>
    <property type="project" value="UniProtKB-KW"/>
</dbReference>
<evidence type="ECO:0000313" key="3">
    <source>
        <dbReference type="Proteomes" id="UP000739565"/>
    </source>
</evidence>
<dbReference type="Gene3D" id="3.40.50.150">
    <property type="entry name" value="Vaccinia Virus protein VP39"/>
    <property type="match status" value="1"/>
</dbReference>
<protein>
    <submittedName>
        <fullName evidence="2">Class I SAM-dependent methyltransferase</fullName>
    </submittedName>
</protein>
<comment type="caution">
    <text evidence="2">The sequence shown here is derived from an EMBL/GenBank/DDBJ whole genome shotgun (WGS) entry which is preliminary data.</text>
</comment>
<dbReference type="InterPro" id="IPR013216">
    <property type="entry name" value="Methyltransf_11"/>
</dbReference>
<dbReference type="Proteomes" id="UP000739565">
    <property type="component" value="Unassembled WGS sequence"/>
</dbReference>
<reference evidence="2" key="1">
    <citation type="submission" date="2021-07" db="EMBL/GenBank/DDBJ databases">
        <title>New genus and species of the family Alcaligenaceae.</title>
        <authorList>
            <person name="Hahn M.W."/>
        </authorList>
    </citation>
    <scope>NUCLEOTIDE SEQUENCE</scope>
    <source>
        <strain evidence="2">LF4-65</strain>
    </source>
</reference>
<feature type="domain" description="Methyltransferase type 11" evidence="1">
    <location>
        <begin position="110"/>
        <end position="165"/>
    </location>
</feature>
<name>A0A953T7T1_9BURK</name>
<dbReference type="RefSeq" id="WP_259661421.1">
    <property type="nucleotide sequence ID" value="NZ_JAHXRI010000007.1"/>
</dbReference>
<dbReference type="GO" id="GO:0008757">
    <property type="term" value="F:S-adenosylmethionine-dependent methyltransferase activity"/>
    <property type="evidence" value="ECO:0007669"/>
    <property type="project" value="InterPro"/>
</dbReference>
<organism evidence="2 3">
    <name type="scientific">Zwartia hollandica</name>
    <dbReference type="NCBI Taxonomy" id="324606"/>
    <lineage>
        <taxon>Bacteria</taxon>
        <taxon>Pseudomonadati</taxon>
        <taxon>Pseudomonadota</taxon>
        <taxon>Betaproteobacteria</taxon>
        <taxon>Burkholderiales</taxon>
        <taxon>Alcaligenaceae</taxon>
        <taxon>Zwartia</taxon>
    </lineage>
</organism>
<keyword evidence="2" id="KW-0489">Methyltransferase</keyword>
<dbReference type="SUPFAM" id="SSF53335">
    <property type="entry name" value="S-adenosyl-L-methionine-dependent methyltransferases"/>
    <property type="match status" value="1"/>
</dbReference>